<dbReference type="Pfam" id="PF00775">
    <property type="entry name" value="Dioxygenase_C"/>
    <property type="match status" value="1"/>
</dbReference>
<dbReference type="PANTHER" id="PTHR33711:SF10">
    <property type="entry name" value="INTRADIOL RING-CLEAVAGE DIOXYGENASES DOMAIN-CONTAINING PROTEIN"/>
    <property type="match status" value="1"/>
</dbReference>
<sequence length="215" mass="23274">MQRRNIILTLIILPILAAAGADRTMNEPIVGLPCEGCEAVFVGTPKVLSSRSRIAPADEPGEPMHLTGGVVDRKGAPKAGVIVYAYQTNAQGIYPMANPSLPGWAGRHGRLRAWARTDAQGRYSFDTIRPGSYPEGGIPQHIHLHIIEPGRATYYIDDVMFTDDPLLTPRSKEALVTGRGGAGVVTPARRDGVWWVQRDIVLGHAIPGYPSDHVL</sequence>
<dbReference type="Proteomes" id="UP000029998">
    <property type="component" value="Unassembled WGS sequence"/>
</dbReference>
<comment type="caution">
    <text evidence="6">The sequence shown here is derived from an EMBL/GenBank/DDBJ whole genome shotgun (WGS) entry which is preliminary data.</text>
</comment>
<comment type="similarity">
    <text evidence="1">Belongs to the intradiol ring-cleavage dioxygenase family.</text>
</comment>
<dbReference type="GO" id="GO:0016702">
    <property type="term" value="F:oxidoreductase activity, acting on single donors with incorporation of molecular oxygen, incorporation of two atoms of oxygen"/>
    <property type="evidence" value="ECO:0007669"/>
    <property type="project" value="InterPro"/>
</dbReference>
<evidence type="ECO:0000256" key="4">
    <source>
        <dbReference type="SAM" id="SignalP"/>
    </source>
</evidence>
<dbReference type="eggNOG" id="COG3485">
    <property type="taxonomic scope" value="Bacteria"/>
</dbReference>
<dbReference type="SUPFAM" id="SSF49482">
    <property type="entry name" value="Aromatic compound dioxygenase"/>
    <property type="match status" value="1"/>
</dbReference>
<dbReference type="RefSeq" id="WP_036138882.1">
    <property type="nucleotide sequence ID" value="NZ_AVPU01000023.1"/>
</dbReference>
<evidence type="ECO:0000313" key="7">
    <source>
        <dbReference type="Proteomes" id="UP000029998"/>
    </source>
</evidence>
<dbReference type="InterPro" id="IPR050770">
    <property type="entry name" value="Intradiol_RC_Dioxygenase"/>
</dbReference>
<reference evidence="6 7" key="1">
    <citation type="submission" date="2013-08" db="EMBL/GenBank/DDBJ databases">
        <title>Genome sequencing of Lysobacter.</title>
        <authorList>
            <person name="Zhang S."/>
            <person name="Wang G."/>
        </authorList>
    </citation>
    <scope>NUCLEOTIDE SEQUENCE [LARGE SCALE GENOMIC DNA]</scope>
    <source>
        <strain evidence="6 7">GH1-9</strain>
    </source>
</reference>
<evidence type="ECO:0000256" key="2">
    <source>
        <dbReference type="ARBA" id="ARBA00022964"/>
    </source>
</evidence>
<dbReference type="Gene3D" id="2.60.130.10">
    <property type="entry name" value="Aromatic compound dioxygenase"/>
    <property type="match status" value="1"/>
</dbReference>
<gene>
    <name evidence="6" type="ORF">N800_06960</name>
</gene>
<evidence type="ECO:0000313" key="6">
    <source>
        <dbReference type="EMBL" id="KGM53641.1"/>
    </source>
</evidence>
<protein>
    <recommendedName>
        <fullName evidence="5">Intradiol ring-cleavage dioxygenases domain-containing protein</fullName>
    </recommendedName>
</protein>
<dbReference type="CDD" id="cd00421">
    <property type="entry name" value="intradiol_dioxygenase"/>
    <property type="match status" value="1"/>
</dbReference>
<keyword evidence="4" id="KW-0732">Signal</keyword>
<keyword evidence="7" id="KW-1185">Reference proteome</keyword>
<feature type="chain" id="PRO_5001969199" description="Intradiol ring-cleavage dioxygenases domain-containing protein" evidence="4">
    <location>
        <begin position="21"/>
        <end position="215"/>
    </location>
</feature>
<dbReference type="AlphaFoldDB" id="A0A0A0ERM9"/>
<keyword evidence="2" id="KW-0223">Dioxygenase</keyword>
<dbReference type="EMBL" id="AVPU01000023">
    <property type="protein sequence ID" value="KGM53641.1"/>
    <property type="molecule type" value="Genomic_DNA"/>
</dbReference>
<feature type="domain" description="Intradiol ring-cleavage dioxygenases" evidence="5">
    <location>
        <begin position="55"/>
        <end position="168"/>
    </location>
</feature>
<accession>A0A0A0ERM9</accession>
<dbReference type="PANTHER" id="PTHR33711">
    <property type="entry name" value="DIOXYGENASE, PUTATIVE (AFU_ORTHOLOGUE AFUA_2G02910)-RELATED"/>
    <property type="match status" value="1"/>
</dbReference>
<feature type="signal peptide" evidence="4">
    <location>
        <begin position="1"/>
        <end position="20"/>
    </location>
</feature>
<dbReference type="STRING" id="1385517.N800_06960"/>
<name>A0A0A0ERM9_9GAMM</name>
<organism evidence="6 7">
    <name type="scientific">Lysobacter daejeonensis GH1-9</name>
    <dbReference type="NCBI Taxonomy" id="1385517"/>
    <lineage>
        <taxon>Bacteria</taxon>
        <taxon>Pseudomonadati</taxon>
        <taxon>Pseudomonadota</taxon>
        <taxon>Gammaproteobacteria</taxon>
        <taxon>Lysobacterales</taxon>
        <taxon>Lysobacteraceae</taxon>
        <taxon>Aerolutibacter</taxon>
    </lineage>
</organism>
<dbReference type="GO" id="GO:0008199">
    <property type="term" value="F:ferric iron binding"/>
    <property type="evidence" value="ECO:0007669"/>
    <property type="project" value="InterPro"/>
</dbReference>
<evidence type="ECO:0000256" key="1">
    <source>
        <dbReference type="ARBA" id="ARBA00007825"/>
    </source>
</evidence>
<dbReference type="InterPro" id="IPR000627">
    <property type="entry name" value="Intradiol_dOase_C"/>
</dbReference>
<evidence type="ECO:0000256" key="3">
    <source>
        <dbReference type="ARBA" id="ARBA00023002"/>
    </source>
</evidence>
<dbReference type="InterPro" id="IPR015889">
    <property type="entry name" value="Intradiol_dOase_core"/>
</dbReference>
<keyword evidence="3" id="KW-0560">Oxidoreductase</keyword>
<proteinExistence type="inferred from homology"/>
<evidence type="ECO:0000259" key="5">
    <source>
        <dbReference type="Pfam" id="PF00775"/>
    </source>
</evidence>